<comment type="caution">
    <text evidence="1">The sequence shown here is derived from an EMBL/GenBank/DDBJ whole genome shotgun (WGS) entry which is preliminary data.</text>
</comment>
<reference evidence="1 2" key="1">
    <citation type="submission" date="2018-05" db="EMBL/GenBank/DDBJ databases">
        <title>Genome sequencing and assembly of the regulated plant pathogen Lachnellula willkommii and related sister species for the development of diagnostic species identification markers.</title>
        <authorList>
            <person name="Giroux E."/>
            <person name="Bilodeau G."/>
        </authorList>
    </citation>
    <scope>NUCLEOTIDE SEQUENCE [LARGE SCALE GENOMIC DNA]</scope>
    <source>
        <strain evidence="1 2">CBS 172.35</strain>
    </source>
</reference>
<dbReference type="Proteomes" id="UP000315522">
    <property type="component" value="Unassembled WGS sequence"/>
</dbReference>
<gene>
    <name evidence="1" type="ORF">LAWI1_G001998</name>
</gene>
<dbReference type="AlphaFoldDB" id="A0A559MJT9"/>
<name>A0A559MJT9_9HELO</name>
<evidence type="ECO:0000313" key="1">
    <source>
        <dbReference type="EMBL" id="TVY93224.1"/>
    </source>
</evidence>
<sequence length="76" mass="8742">MFENRRMFDGLDPETSKYGNCFHLASIVGLWDLLPRVLLATRVALSTLIIECLGKIPRNLEASNKKDFLDFIRKMV</sequence>
<keyword evidence="2" id="KW-1185">Reference proteome</keyword>
<evidence type="ECO:0000313" key="2">
    <source>
        <dbReference type="Proteomes" id="UP000315522"/>
    </source>
</evidence>
<accession>A0A559MJT9</accession>
<protein>
    <submittedName>
        <fullName evidence="1">Uncharacterized protein</fullName>
    </submittedName>
</protein>
<proteinExistence type="predicted"/>
<organism evidence="1 2">
    <name type="scientific">Lachnellula willkommii</name>
    <dbReference type="NCBI Taxonomy" id="215461"/>
    <lineage>
        <taxon>Eukaryota</taxon>
        <taxon>Fungi</taxon>
        <taxon>Dikarya</taxon>
        <taxon>Ascomycota</taxon>
        <taxon>Pezizomycotina</taxon>
        <taxon>Leotiomycetes</taxon>
        <taxon>Helotiales</taxon>
        <taxon>Lachnaceae</taxon>
        <taxon>Lachnellula</taxon>
    </lineage>
</organism>
<dbReference type="EMBL" id="QGML01000167">
    <property type="protein sequence ID" value="TVY93224.1"/>
    <property type="molecule type" value="Genomic_DNA"/>
</dbReference>